<organism evidence="4 5">
    <name type="scientific">Meganyctiphanes norvegica</name>
    <name type="common">Northern krill</name>
    <name type="synonym">Thysanopoda norvegica</name>
    <dbReference type="NCBI Taxonomy" id="48144"/>
    <lineage>
        <taxon>Eukaryota</taxon>
        <taxon>Metazoa</taxon>
        <taxon>Ecdysozoa</taxon>
        <taxon>Arthropoda</taxon>
        <taxon>Crustacea</taxon>
        <taxon>Multicrustacea</taxon>
        <taxon>Malacostraca</taxon>
        <taxon>Eumalacostraca</taxon>
        <taxon>Eucarida</taxon>
        <taxon>Euphausiacea</taxon>
        <taxon>Euphausiidae</taxon>
        <taxon>Meganyctiphanes</taxon>
    </lineage>
</organism>
<feature type="non-terminal residue" evidence="4">
    <location>
        <position position="1"/>
    </location>
</feature>
<feature type="compositionally biased region" description="Low complexity" evidence="1">
    <location>
        <begin position="42"/>
        <end position="53"/>
    </location>
</feature>
<evidence type="ECO:0000313" key="4">
    <source>
        <dbReference type="EMBL" id="CAL4152033.1"/>
    </source>
</evidence>
<feature type="chain" id="PRO_5043472363" description="CBM21 domain-containing protein" evidence="2">
    <location>
        <begin position="22"/>
        <end position="744"/>
    </location>
</feature>
<dbReference type="PANTHER" id="PTHR12307:SF53">
    <property type="entry name" value="PROTEIN PHOSPHATASE 1 REGULATORY SUBUNIT"/>
    <property type="match status" value="1"/>
</dbReference>
<dbReference type="PROSITE" id="PS51159">
    <property type="entry name" value="CBM21"/>
    <property type="match status" value="1"/>
</dbReference>
<feature type="signal peptide" evidence="2">
    <location>
        <begin position="1"/>
        <end position="21"/>
    </location>
</feature>
<reference evidence="4 5" key="1">
    <citation type="submission" date="2024-05" db="EMBL/GenBank/DDBJ databases">
        <authorList>
            <person name="Wallberg A."/>
        </authorList>
    </citation>
    <scope>NUCLEOTIDE SEQUENCE [LARGE SCALE GENOMIC DNA]</scope>
</reference>
<name>A0AAV2S3F1_MEGNR</name>
<accession>A0AAV2S3F1</accession>
<feature type="region of interest" description="Disordered" evidence="1">
    <location>
        <begin position="33"/>
        <end position="53"/>
    </location>
</feature>
<feature type="compositionally biased region" description="Low complexity" evidence="1">
    <location>
        <begin position="690"/>
        <end position="705"/>
    </location>
</feature>
<feature type="region of interest" description="Disordered" evidence="1">
    <location>
        <begin position="461"/>
        <end position="509"/>
    </location>
</feature>
<evidence type="ECO:0000256" key="1">
    <source>
        <dbReference type="SAM" id="MobiDB-lite"/>
    </source>
</evidence>
<keyword evidence="2" id="KW-0732">Signal</keyword>
<feature type="compositionally biased region" description="Acidic residues" evidence="1">
    <location>
        <begin position="376"/>
        <end position="409"/>
    </location>
</feature>
<feature type="domain" description="CBM21" evidence="3">
    <location>
        <begin position="572"/>
        <end position="679"/>
    </location>
</feature>
<dbReference type="GO" id="GO:0008157">
    <property type="term" value="F:protein phosphatase 1 binding"/>
    <property type="evidence" value="ECO:0007669"/>
    <property type="project" value="TreeGrafter"/>
</dbReference>
<feature type="compositionally biased region" description="Polar residues" evidence="1">
    <location>
        <begin position="200"/>
        <end position="216"/>
    </location>
</feature>
<dbReference type="GO" id="GO:2001069">
    <property type="term" value="F:glycogen binding"/>
    <property type="evidence" value="ECO:0007669"/>
    <property type="project" value="TreeGrafter"/>
</dbReference>
<feature type="region of interest" description="Disordered" evidence="1">
    <location>
        <begin position="365"/>
        <end position="442"/>
    </location>
</feature>
<gene>
    <name evidence="4" type="ORF">MNOR_LOCUS30880</name>
</gene>
<feature type="region of interest" description="Disordered" evidence="1">
    <location>
        <begin position="187"/>
        <end position="216"/>
    </location>
</feature>
<comment type="caution">
    <text evidence="4">The sequence shown here is derived from an EMBL/GenBank/DDBJ whole genome shotgun (WGS) entry which is preliminary data.</text>
</comment>
<evidence type="ECO:0000259" key="3">
    <source>
        <dbReference type="PROSITE" id="PS51159"/>
    </source>
</evidence>
<feature type="region of interest" description="Disordered" evidence="1">
    <location>
        <begin position="310"/>
        <end position="341"/>
    </location>
</feature>
<dbReference type="Gene3D" id="2.60.40.2440">
    <property type="entry name" value="Carbohydrate binding type-21 domain"/>
    <property type="match status" value="1"/>
</dbReference>
<evidence type="ECO:0000313" key="5">
    <source>
        <dbReference type="Proteomes" id="UP001497623"/>
    </source>
</evidence>
<evidence type="ECO:0000256" key="2">
    <source>
        <dbReference type="SAM" id="SignalP"/>
    </source>
</evidence>
<sequence>SDSVAAIGHTVLLLLWGRASSLTEIYPREREILGENNEFSDTQDQQQEQIETTNKSEINESFIISDEEHHSFITTCSTKPEEDSSSGYFSDLSHSSKHELGSVSSQEDIECGYFSHSSGSTSHSSSSEKLVQDHDQIVNDDDDDDNSTNNVYNSRSSENFKQDDMQTIFDDDAIDVEHREHNNFEINNDYKKEWNAPAAPSNSPTDAEQTNTSRVTQCDLEEDSPITFQSINEDAYDKYIISKKYPYTHSIQNISKEKILSESKKQYSSFSNVFESKSHHIHKLKRRITTPLRPNTLTRPPQVIPTKTSIQVRYPPPNTSAIYYDNLPEPKEEEVIDSEKKDKRLEQDEFINVLRDKLKKLQISTGGSQSKNYDDVFYDDDIAGNDDDKDDDDKDDDNDIDDKDDDDDSDGKYNDDDIDGSANSVKRRAPLKRQSSFTMKIPQKNLSNLTEVLSNLHKTQTAQKKCENLPSKESLTNDPKEESNDTKKVLTKSSSLKYDKTPPDQKQQSQKKIVKFADVFGMDLVEVRTFMAGAPAISQSSFSDTQVELPTCCKTRSLRSLFDAPIAKSNFWDLVNRQKVSLEQMFIGKDLSVKGIIRVLNITCDKRITIKHSFDNWKNSHETTATYLSGSSDGRTDQFSFLLWGNFLQDNGTLVFCIRYQTAGQEYWDNNQGEDYKLQCYAMPSKCQGQSQERSSRSRQQQQQPQPQPQQPSQYLMAQSESLYSNFQRLREHSPHDPWIHRYL</sequence>
<feature type="region of interest" description="Disordered" evidence="1">
    <location>
        <begin position="77"/>
        <end position="104"/>
    </location>
</feature>
<dbReference type="InterPro" id="IPR005036">
    <property type="entry name" value="CBM21_dom"/>
</dbReference>
<dbReference type="Pfam" id="PF03370">
    <property type="entry name" value="CBM_21"/>
    <property type="match status" value="1"/>
</dbReference>
<feature type="region of interest" description="Disordered" evidence="1">
    <location>
        <begin position="137"/>
        <end position="162"/>
    </location>
</feature>
<feature type="compositionally biased region" description="Basic and acidic residues" evidence="1">
    <location>
        <begin position="478"/>
        <end position="488"/>
    </location>
</feature>
<dbReference type="PANTHER" id="PTHR12307">
    <property type="entry name" value="PROTEIN PHOSPHATASE 1 REGULATORY SUBUNIT"/>
    <property type="match status" value="1"/>
</dbReference>
<feature type="region of interest" description="Disordered" evidence="1">
    <location>
        <begin position="689"/>
        <end position="715"/>
    </location>
</feature>
<feature type="compositionally biased region" description="Polar residues" evidence="1">
    <location>
        <begin position="433"/>
        <end position="442"/>
    </location>
</feature>
<proteinExistence type="predicted"/>
<keyword evidence="5" id="KW-1185">Reference proteome</keyword>
<dbReference type="GO" id="GO:0005979">
    <property type="term" value="P:regulation of glycogen biosynthetic process"/>
    <property type="evidence" value="ECO:0007669"/>
    <property type="project" value="TreeGrafter"/>
</dbReference>
<dbReference type="InterPro" id="IPR038175">
    <property type="entry name" value="CBM21_dom_sf"/>
</dbReference>
<dbReference type="InterPro" id="IPR050782">
    <property type="entry name" value="PP1_regulatory_subunit_3"/>
</dbReference>
<protein>
    <recommendedName>
        <fullName evidence="3">CBM21 domain-containing protein</fullName>
    </recommendedName>
</protein>
<dbReference type="EMBL" id="CAXKWB010038631">
    <property type="protein sequence ID" value="CAL4152033.1"/>
    <property type="molecule type" value="Genomic_DNA"/>
</dbReference>
<dbReference type="GO" id="GO:0000164">
    <property type="term" value="C:protein phosphatase type 1 complex"/>
    <property type="evidence" value="ECO:0007669"/>
    <property type="project" value="TreeGrafter"/>
</dbReference>
<dbReference type="Proteomes" id="UP001497623">
    <property type="component" value="Unassembled WGS sequence"/>
</dbReference>
<dbReference type="AlphaFoldDB" id="A0AAV2S3F1"/>